<evidence type="ECO:0000256" key="2">
    <source>
        <dbReference type="ARBA" id="ARBA00022737"/>
    </source>
</evidence>
<dbReference type="InterPro" id="IPR011050">
    <property type="entry name" value="Pectin_lyase_fold/virulence"/>
</dbReference>
<dbReference type="KEGG" id="mhi:Mhar_1780"/>
<accession>G7WQZ5</accession>
<dbReference type="NCBIfam" id="TIGR03804">
    <property type="entry name" value="para_beta_helix"/>
    <property type="match status" value="5"/>
</dbReference>
<gene>
    <name evidence="5" type="ordered locus">Mhar_1780</name>
</gene>
<dbReference type="InterPro" id="IPR022441">
    <property type="entry name" value="Para_beta_helix_rpt-2"/>
</dbReference>
<evidence type="ECO:0000256" key="3">
    <source>
        <dbReference type="ARBA" id="ARBA00022786"/>
    </source>
</evidence>
<feature type="domain" description="Carbohydrate-binding/sugar hydrolysis" evidence="4">
    <location>
        <begin position="64"/>
        <end position="199"/>
    </location>
</feature>
<dbReference type="Proteomes" id="UP000005877">
    <property type="component" value="Chromosome"/>
</dbReference>
<dbReference type="PANTHER" id="PTHR22990">
    <property type="entry name" value="F-BOX ONLY PROTEIN"/>
    <property type="match status" value="1"/>
</dbReference>
<dbReference type="SMART" id="SM00710">
    <property type="entry name" value="PbH1"/>
    <property type="match status" value="13"/>
</dbReference>
<dbReference type="PATRIC" id="fig|1110509.7.peg.1977"/>
<evidence type="ECO:0000313" key="5">
    <source>
        <dbReference type="EMBL" id="AET65138.1"/>
    </source>
</evidence>
<dbReference type="Gene3D" id="2.160.20.10">
    <property type="entry name" value="Single-stranded right-handed beta-helix, Pectin lyase-like"/>
    <property type="match status" value="3"/>
</dbReference>
<dbReference type="InterPro" id="IPR006626">
    <property type="entry name" value="PbH1"/>
</dbReference>
<proteinExistence type="predicted"/>
<dbReference type="InterPro" id="IPR006633">
    <property type="entry name" value="Carb-bd_sugar_hydrolysis-dom"/>
</dbReference>
<dbReference type="InterPro" id="IPR051550">
    <property type="entry name" value="SCF-Subunits/Alg-Epimerases"/>
</dbReference>
<evidence type="ECO:0000259" key="4">
    <source>
        <dbReference type="SMART" id="SM00722"/>
    </source>
</evidence>
<dbReference type="HOGENOM" id="CLU_468239_0_0_2"/>
<comment type="pathway">
    <text evidence="1">Protein modification; protein ubiquitination.</text>
</comment>
<dbReference type="SUPFAM" id="SSF51126">
    <property type="entry name" value="Pectin lyase-like"/>
    <property type="match status" value="2"/>
</dbReference>
<dbReference type="PANTHER" id="PTHR22990:SF15">
    <property type="entry name" value="F-BOX ONLY PROTEIN 10"/>
    <property type="match status" value="1"/>
</dbReference>
<reference evidence="5 6" key="1">
    <citation type="journal article" date="2012" name="PLoS ONE">
        <title>The genome characteristics and predicted function of methyl-group oxidation pathway in the obligate aceticlastic methanogens, Methanosaeta spp.</title>
        <authorList>
            <person name="Zhu J."/>
            <person name="Zheng H."/>
            <person name="Ai G."/>
            <person name="Zhang G."/>
            <person name="Liu D."/>
            <person name="Liu X."/>
            <person name="Dong X."/>
        </authorList>
    </citation>
    <scope>NUCLEOTIDE SEQUENCE [LARGE SCALE GENOMIC DNA]</scope>
    <source>
        <strain evidence="5 6">6Ac</strain>
    </source>
</reference>
<dbReference type="SMART" id="SM00722">
    <property type="entry name" value="CASH"/>
    <property type="match status" value="2"/>
</dbReference>
<organism evidence="5 6">
    <name type="scientific">Methanothrix harundinacea (strain 6Ac)</name>
    <name type="common">Methanosaeta harundinacea</name>
    <dbReference type="NCBI Taxonomy" id="1110509"/>
    <lineage>
        <taxon>Archaea</taxon>
        <taxon>Methanobacteriati</taxon>
        <taxon>Methanobacteriota</taxon>
        <taxon>Stenosarchaea group</taxon>
        <taxon>Methanomicrobia</taxon>
        <taxon>Methanotrichales</taxon>
        <taxon>Methanotrichaceae</taxon>
        <taxon>Methanothrix</taxon>
    </lineage>
</organism>
<name>G7WQZ5_METH6</name>
<protein>
    <submittedName>
        <fullName evidence="5">Nitrous oxidase accessory protein-like protein</fullName>
    </submittedName>
</protein>
<dbReference type="InterPro" id="IPR007742">
    <property type="entry name" value="NosD_dom"/>
</dbReference>
<dbReference type="EMBL" id="CP003117">
    <property type="protein sequence ID" value="AET65138.1"/>
    <property type="molecule type" value="Genomic_DNA"/>
</dbReference>
<evidence type="ECO:0000313" key="6">
    <source>
        <dbReference type="Proteomes" id="UP000005877"/>
    </source>
</evidence>
<keyword evidence="6" id="KW-1185">Reference proteome</keyword>
<feature type="domain" description="Carbohydrate-binding/sugar hydrolysis" evidence="4">
    <location>
        <begin position="425"/>
        <end position="559"/>
    </location>
</feature>
<dbReference type="Pfam" id="PF05048">
    <property type="entry name" value="NosD"/>
    <property type="match status" value="3"/>
</dbReference>
<keyword evidence="3" id="KW-0833">Ubl conjugation pathway</keyword>
<sequence length="582" mass="61858">MDWRDLASGGRMLRLTLAILIALSSGLLIGAEARMYIVDDDGFAQYRTIGEAIAVAKDGDTIYVKAGTYREHITLNNRIILMPPRGEDGAVNLVGDGNDIGIEVLADGCRIEGLTISDFTGPGIYVNSQGNEIVKNVLVDNVHGIFLNGTSENLLEKNRQEGGYSGIVLLSSSQNTVTGNVAKDCRGSKEVPGAGIRLVLGSSENEIIGGWINSCNYGVLVEGGSSANAVREVLFDNVTTAIALNSVAKNLIEKNNVSNSTNGIVVATSSENVVAENRLSDLDLAIMISFGSTANVLTTNHVERANSGIVITESTANNFDENRLVGVRLGLSVDGSGAESFDNAIPESNTIDGDPILYLYGRSDEVVADRKLGHITLASCDNCTVDGCIVTNDALFTHSSKGCRIVENVVSKAYGMLIRRSDGNEFRGNQVSESRVGGIMLVESGGNVIKENNLSRNGWDGLLLRRSEKNRVLSNTAEANQQAGIRLDGSNDAEIAENSVIGNGVGISISGSAGCIVYRNNLIENSVQAEDDGENLWDWGALKGGNYWSDHPCDGSPCLAQPRPVGVNASDFYPFGERDGWA</sequence>
<keyword evidence="2" id="KW-0677">Repeat</keyword>
<dbReference type="AlphaFoldDB" id="G7WQZ5"/>
<dbReference type="InterPro" id="IPR012334">
    <property type="entry name" value="Pectin_lyas_fold"/>
</dbReference>
<evidence type="ECO:0000256" key="1">
    <source>
        <dbReference type="ARBA" id="ARBA00004906"/>
    </source>
</evidence>
<dbReference type="STRING" id="1110509.Mhar_1780"/>